<dbReference type="Proteomes" id="UP000466517">
    <property type="component" value="Chromosome"/>
</dbReference>
<dbReference type="EMBL" id="AP022610">
    <property type="protein sequence ID" value="BBZ27709.1"/>
    <property type="molecule type" value="Genomic_DNA"/>
</dbReference>
<name>A0A7I7XEU3_9MYCO</name>
<proteinExistence type="predicted"/>
<dbReference type="KEGG" id="mmag:MMAD_20040"/>
<protein>
    <submittedName>
        <fullName evidence="1">Uncharacterized protein</fullName>
    </submittedName>
</protein>
<evidence type="ECO:0000313" key="1">
    <source>
        <dbReference type="EMBL" id="BBZ27709.1"/>
    </source>
</evidence>
<sequence length="155" mass="17307">MTGRKGGSSHRLSSDAPHSVQFFQRHRADDPARSAPGYEFIEACPDKVGDKMLAVLKAVAEAPPKRFAGGGYWEAMHDLMTGWHEVRVDGGKPRRHYRLFCLLDTEAQGADRPALVVVTGMSKALRTTFTESDYSGVRNLGDEYRRRNPRCWLAA</sequence>
<dbReference type="AlphaFoldDB" id="A0A7I7XEU3"/>
<reference evidence="1 2" key="1">
    <citation type="journal article" date="2019" name="Emerg. Microbes Infect.">
        <title>Comprehensive subspecies identification of 175 nontuberculous mycobacteria species based on 7547 genomic profiles.</title>
        <authorList>
            <person name="Matsumoto Y."/>
            <person name="Kinjo T."/>
            <person name="Motooka D."/>
            <person name="Nabeya D."/>
            <person name="Jung N."/>
            <person name="Uechi K."/>
            <person name="Horii T."/>
            <person name="Iida T."/>
            <person name="Fujita J."/>
            <person name="Nakamura S."/>
        </authorList>
    </citation>
    <scope>NUCLEOTIDE SEQUENCE [LARGE SCALE GENOMIC DNA]</scope>
    <source>
        <strain evidence="1 2">JCM 13574</strain>
    </source>
</reference>
<organism evidence="1 2">
    <name type="scientific">Mycolicibacterium madagascariense</name>
    <dbReference type="NCBI Taxonomy" id="212765"/>
    <lineage>
        <taxon>Bacteria</taxon>
        <taxon>Bacillati</taxon>
        <taxon>Actinomycetota</taxon>
        <taxon>Actinomycetes</taxon>
        <taxon>Mycobacteriales</taxon>
        <taxon>Mycobacteriaceae</taxon>
        <taxon>Mycolicibacterium</taxon>
    </lineage>
</organism>
<keyword evidence="2" id="KW-1185">Reference proteome</keyword>
<gene>
    <name evidence="1" type="ORF">MMAD_20040</name>
</gene>
<evidence type="ECO:0000313" key="2">
    <source>
        <dbReference type="Proteomes" id="UP000466517"/>
    </source>
</evidence>
<accession>A0A7I7XEU3</accession>